<accession>A0ABQ9NPF2</accession>
<protein>
    <submittedName>
        <fullName evidence="1">Uncharacterized protein</fullName>
    </submittedName>
</protein>
<name>A0ABQ9NPF2_9PEZI</name>
<evidence type="ECO:0000313" key="2">
    <source>
        <dbReference type="Proteomes" id="UP001172684"/>
    </source>
</evidence>
<reference evidence="1" key="1">
    <citation type="submission" date="2022-10" db="EMBL/GenBank/DDBJ databases">
        <title>Culturing micro-colonial fungi from biological soil crusts in the Mojave desert and describing Neophaeococcomyces mojavensis, and introducing the new genera and species Taxawa tesnikishii.</title>
        <authorList>
            <person name="Kurbessoian T."/>
            <person name="Stajich J.E."/>
        </authorList>
    </citation>
    <scope>NUCLEOTIDE SEQUENCE</scope>
    <source>
        <strain evidence="1">TK_1</strain>
    </source>
</reference>
<organism evidence="1 2">
    <name type="scientific">Coniosporium apollinis</name>
    <dbReference type="NCBI Taxonomy" id="61459"/>
    <lineage>
        <taxon>Eukaryota</taxon>
        <taxon>Fungi</taxon>
        <taxon>Dikarya</taxon>
        <taxon>Ascomycota</taxon>
        <taxon>Pezizomycotina</taxon>
        <taxon>Dothideomycetes</taxon>
        <taxon>Dothideomycetes incertae sedis</taxon>
        <taxon>Coniosporium</taxon>
    </lineage>
</organism>
<dbReference type="Proteomes" id="UP001172684">
    <property type="component" value="Unassembled WGS sequence"/>
</dbReference>
<gene>
    <name evidence="1" type="ORF">H2201_005679</name>
</gene>
<evidence type="ECO:0000313" key="1">
    <source>
        <dbReference type="EMBL" id="KAJ9663471.1"/>
    </source>
</evidence>
<proteinExistence type="predicted"/>
<dbReference type="EMBL" id="JAPDRL010000043">
    <property type="protein sequence ID" value="KAJ9663471.1"/>
    <property type="molecule type" value="Genomic_DNA"/>
</dbReference>
<keyword evidence="2" id="KW-1185">Reference proteome</keyword>
<comment type="caution">
    <text evidence="1">The sequence shown here is derived from an EMBL/GenBank/DDBJ whole genome shotgun (WGS) entry which is preliminary data.</text>
</comment>
<sequence length="301" mass="34638">MQTKLITRVALIQARRRKGQVELSGYRENLAIMRGTCLLFRVRGQAWDHEFRRCRQRHEFFEARGRLSRRCEERGKKWIEQYKACYWCYSSNPQSICQRAEQQGQGQRYKEYLEDEETQAERMLQLSASFIFQGVRDRPFSSGLIHLLAVLGIDEEMDRLRTAKNYSYMLAGVVYCVRVLGVEALLPYWNNRKAKGSEATTPQNSKYCLVLVAALAARGGDIGCSNLYTGNEYLQWKDIELELKGRSTIDGYFTLKAEKGKKHELNNHKVVRLEALPNPGDNIVDPVKLLFVLADPVMGVA</sequence>